<accession>A0A2V0NXL5</accession>
<dbReference type="OrthoDB" id="10253092at2759"/>
<keyword evidence="6" id="KW-0539">Nucleus</keyword>
<dbReference type="InterPro" id="IPR018978">
    <property type="entry name" value="SDO1/SBDS_central"/>
</dbReference>
<gene>
    <name evidence="11" type="ORF">Rsub_05573</name>
</gene>
<feature type="compositionally biased region" description="Polar residues" evidence="8">
    <location>
        <begin position="153"/>
        <end position="162"/>
    </location>
</feature>
<dbReference type="SUPFAM" id="SSF109728">
    <property type="entry name" value="Hypothetical protein AF0491, middle domain"/>
    <property type="match status" value="1"/>
</dbReference>
<keyword evidence="12" id="KW-1185">Reference proteome</keyword>
<feature type="domain" description="Ribosome maturation protein SDO1/SBDS central" evidence="10">
    <location>
        <begin position="111"/>
        <end position="160"/>
    </location>
</feature>
<evidence type="ECO:0000256" key="4">
    <source>
        <dbReference type="ARBA" id="ARBA00022490"/>
    </source>
</evidence>
<dbReference type="SUPFAM" id="SSF89895">
    <property type="entry name" value="FYSH domain"/>
    <property type="match status" value="1"/>
</dbReference>
<dbReference type="AlphaFoldDB" id="A0A2V0NXL5"/>
<sequence>MSRAVKQPVGQKRLTNIAVVRLKKAGKRFEIACYRNKINDWRAGIEKDLDEVLQTTTVFANVGKGVHAKKEELMEAFGTADEEQICREILAKGDVQVSDKERRAELDNLFKDVAQVLVEKTVNPDTGRPYTHTMLERALRDTHFNPDPKKSAKQQALESMVM</sequence>
<dbReference type="GO" id="GO:0042256">
    <property type="term" value="P:cytosolic ribosome assembly"/>
    <property type="evidence" value="ECO:0007669"/>
    <property type="project" value="InterPro"/>
</dbReference>
<proteinExistence type="inferred from homology"/>
<dbReference type="InParanoid" id="A0A2V0NXL5"/>
<dbReference type="InterPro" id="IPR018023">
    <property type="entry name" value="Ribosome_mat_SBDS_CS"/>
</dbReference>
<organism evidence="11 12">
    <name type="scientific">Raphidocelis subcapitata</name>
    <dbReference type="NCBI Taxonomy" id="307507"/>
    <lineage>
        <taxon>Eukaryota</taxon>
        <taxon>Viridiplantae</taxon>
        <taxon>Chlorophyta</taxon>
        <taxon>core chlorophytes</taxon>
        <taxon>Chlorophyceae</taxon>
        <taxon>CS clade</taxon>
        <taxon>Sphaeropleales</taxon>
        <taxon>Selenastraceae</taxon>
        <taxon>Raphidocelis</taxon>
    </lineage>
</organism>
<dbReference type="FunFam" id="3.30.1250.10:FF:000001">
    <property type="entry name" value="SBDS, ribosome maturation factor"/>
    <property type="match status" value="1"/>
</dbReference>
<dbReference type="GO" id="GO:0005737">
    <property type="term" value="C:cytoplasm"/>
    <property type="evidence" value="ECO:0007669"/>
    <property type="project" value="UniProtKB-SubCell"/>
</dbReference>
<dbReference type="PROSITE" id="PS01267">
    <property type="entry name" value="UPF0023"/>
    <property type="match status" value="1"/>
</dbReference>
<evidence type="ECO:0000259" key="10">
    <source>
        <dbReference type="Pfam" id="PF09377"/>
    </source>
</evidence>
<dbReference type="GO" id="GO:0005634">
    <property type="term" value="C:nucleus"/>
    <property type="evidence" value="ECO:0007669"/>
    <property type="project" value="UniProtKB-SubCell"/>
</dbReference>
<dbReference type="STRING" id="307507.A0A2V0NXL5"/>
<feature type="region of interest" description="Disordered" evidence="8">
    <location>
        <begin position="142"/>
        <end position="162"/>
    </location>
</feature>
<dbReference type="Pfam" id="PF09377">
    <property type="entry name" value="SBDS_domain_II"/>
    <property type="match status" value="1"/>
</dbReference>
<dbReference type="Gene3D" id="3.30.1250.10">
    <property type="entry name" value="Ribosome maturation protein SBDS, N-terminal domain"/>
    <property type="match status" value="1"/>
</dbReference>
<evidence type="ECO:0000256" key="1">
    <source>
        <dbReference type="ARBA" id="ARBA00004123"/>
    </source>
</evidence>
<evidence type="ECO:0000256" key="6">
    <source>
        <dbReference type="ARBA" id="ARBA00023242"/>
    </source>
</evidence>
<protein>
    <recommendedName>
        <fullName evidence="13">Ribosome maturation protein SBDS</fullName>
    </recommendedName>
</protein>
<evidence type="ECO:0000256" key="8">
    <source>
        <dbReference type="SAM" id="MobiDB-lite"/>
    </source>
</evidence>
<comment type="caution">
    <text evidence="11">The sequence shown here is derived from an EMBL/GenBank/DDBJ whole genome shotgun (WGS) entry which is preliminary data.</text>
</comment>
<dbReference type="InterPro" id="IPR019783">
    <property type="entry name" value="SDO1/SBDS_N"/>
</dbReference>
<keyword evidence="5" id="KW-0690">Ribosome biogenesis</keyword>
<dbReference type="NCBIfam" id="TIGR00291">
    <property type="entry name" value="RNA_SBDS"/>
    <property type="match status" value="1"/>
</dbReference>
<dbReference type="PANTHER" id="PTHR10927:SF1">
    <property type="entry name" value="RIBOSOME MATURATION PROTEIN SBDS"/>
    <property type="match status" value="1"/>
</dbReference>
<comment type="subunit">
    <text evidence="7">Associates with the 60S ribosomal subunit.</text>
</comment>
<feature type="domain" description="Ribosome maturation protein SDO1/SBDS N-terminal" evidence="9">
    <location>
        <begin position="16"/>
        <end position="103"/>
    </location>
</feature>
<evidence type="ECO:0000256" key="7">
    <source>
        <dbReference type="ARBA" id="ARBA00049708"/>
    </source>
</evidence>
<name>A0A2V0NXL5_9CHLO</name>
<evidence type="ECO:0000313" key="11">
    <source>
        <dbReference type="EMBL" id="GBF92371.1"/>
    </source>
</evidence>
<comment type="similarity">
    <text evidence="3">Belongs to the SDO1/SBDS family.</text>
</comment>
<reference evidence="11 12" key="1">
    <citation type="journal article" date="2018" name="Sci. Rep.">
        <title>Raphidocelis subcapitata (=Pseudokirchneriella subcapitata) provides an insight into genome evolution and environmental adaptations in the Sphaeropleales.</title>
        <authorList>
            <person name="Suzuki S."/>
            <person name="Yamaguchi H."/>
            <person name="Nakajima N."/>
            <person name="Kawachi M."/>
        </authorList>
    </citation>
    <scope>NUCLEOTIDE SEQUENCE [LARGE SCALE GENOMIC DNA]</scope>
    <source>
        <strain evidence="11 12">NIES-35</strain>
    </source>
</reference>
<dbReference type="InterPro" id="IPR036786">
    <property type="entry name" value="Ribosome_mat_SBDS_N_sf"/>
</dbReference>
<keyword evidence="4" id="KW-0963">Cytoplasm</keyword>
<dbReference type="Proteomes" id="UP000247498">
    <property type="component" value="Unassembled WGS sequence"/>
</dbReference>
<evidence type="ECO:0000256" key="2">
    <source>
        <dbReference type="ARBA" id="ARBA00004496"/>
    </source>
</evidence>
<evidence type="ECO:0008006" key="13">
    <source>
        <dbReference type="Google" id="ProtNLM"/>
    </source>
</evidence>
<comment type="subcellular location">
    <subcellularLocation>
        <location evidence="2">Cytoplasm</location>
    </subcellularLocation>
    <subcellularLocation>
        <location evidence="1">Nucleus</location>
    </subcellularLocation>
</comment>
<dbReference type="PANTHER" id="PTHR10927">
    <property type="entry name" value="RIBOSOME MATURATION PROTEIN SBDS"/>
    <property type="match status" value="1"/>
</dbReference>
<evidence type="ECO:0000259" key="9">
    <source>
        <dbReference type="Pfam" id="PF01172"/>
    </source>
</evidence>
<evidence type="ECO:0000256" key="3">
    <source>
        <dbReference type="ARBA" id="ARBA00007433"/>
    </source>
</evidence>
<dbReference type="InterPro" id="IPR002140">
    <property type="entry name" value="Sdo1/SBDS"/>
</dbReference>
<dbReference type="EMBL" id="BDRX01000031">
    <property type="protein sequence ID" value="GBF92371.1"/>
    <property type="molecule type" value="Genomic_DNA"/>
</dbReference>
<dbReference type="InterPro" id="IPR037188">
    <property type="entry name" value="Sdo1/SBDS_central_sf"/>
</dbReference>
<dbReference type="InterPro" id="IPR039100">
    <property type="entry name" value="Sdo1/SBDS-like"/>
</dbReference>
<dbReference type="Pfam" id="PF01172">
    <property type="entry name" value="SBDS_N"/>
    <property type="match status" value="1"/>
</dbReference>
<evidence type="ECO:0000313" key="12">
    <source>
        <dbReference type="Proteomes" id="UP000247498"/>
    </source>
</evidence>
<dbReference type="Gene3D" id="1.10.10.900">
    <property type="entry name" value="SBDS protein C-terminal domain, subdomain 1"/>
    <property type="match status" value="1"/>
</dbReference>
<evidence type="ECO:0000256" key="5">
    <source>
        <dbReference type="ARBA" id="ARBA00022517"/>
    </source>
</evidence>